<dbReference type="AlphaFoldDB" id="A0A9D3ZMW1"/>
<evidence type="ECO:0008006" key="3">
    <source>
        <dbReference type="Google" id="ProtNLM"/>
    </source>
</evidence>
<protein>
    <recommendedName>
        <fullName evidence="3">SWIM-type domain-containing protein</fullName>
    </recommendedName>
</protein>
<evidence type="ECO:0000313" key="2">
    <source>
        <dbReference type="Proteomes" id="UP000828251"/>
    </source>
</evidence>
<dbReference type="OrthoDB" id="996872at2759"/>
<name>A0A9D3ZMW1_9ROSI</name>
<keyword evidence="2" id="KW-1185">Reference proteome</keyword>
<dbReference type="EMBL" id="JAIQCV010000011">
    <property type="protein sequence ID" value="KAH1047660.1"/>
    <property type="molecule type" value="Genomic_DNA"/>
</dbReference>
<evidence type="ECO:0000313" key="1">
    <source>
        <dbReference type="EMBL" id="KAH1047660.1"/>
    </source>
</evidence>
<sequence length="124" mass="14363">MMFSHGQDTWTCAQAMWGSQACPWASSTTVCSKYVPSYVGGDRYQVECGPSSQYVEDLVKNSCSYRNWDLTGIHCMHAMVVIHLKDEFPETYVQTWYTKQTQLAIYSNFIRPVRETHCQYCLLH</sequence>
<reference evidence="1 2" key="1">
    <citation type="journal article" date="2021" name="Plant Biotechnol. J.">
        <title>Multi-omics assisted identification of the key and species-specific regulatory components of drought-tolerant mechanisms in Gossypium stocksii.</title>
        <authorList>
            <person name="Yu D."/>
            <person name="Ke L."/>
            <person name="Zhang D."/>
            <person name="Wu Y."/>
            <person name="Sun Y."/>
            <person name="Mei J."/>
            <person name="Sun J."/>
            <person name="Sun Y."/>
        </authorList>
    </citation>
    <scope>NUCLEOTIDE SEQUENCE [LARGE SCALE GENOMIC DNA]</scope>
    <source>
        <strain evidence="2">cv. E1</strain>
        <tissue evidence="1">Leaf</tissue>
    </source>
</reference>
<comment type="caution">
    <text evidence="1">The sequence shown here is derived from an EMBL/GenBank/DDBJ whole genome shotgun (WGS) entry which is preliminary data.</text>
</comment>
<proteinExistence type="predicted"/>
<gene>
    <name evidence="1" type="ORF">J1N35_038444</name>
</gene>
<accession>A0A9D3ZMW1</accession>
<dbReference type="Proteomes" id="UP000828251">
    <property type="component" value="Unassembled WGS sequence"/>
</dbReference>
<organism evidence="1 2">
    <name type="scientific">Gossypium stocksii</name>
    <dbReference type="NCBI Taxonomy" id="47602"/>
    <lineage>
        <taxon>Eukaryota</taxon>
        <taxon>Viridiplantae</taxon>
        <taxon>Streptophyta</taxon>
        <taxon>Embryophyta</taxon>
        <taxon>Tracheophyta</taxon>
        <taxon>Spermatophyta</taxon>
        <taxon>Magnoliopsida</taxon>
        <taxon>eudicotyledons</taxon>
        <taxon>Gunneridae</taxon>
        <taxon>Pentapetalae</taxon>
        <taxon>rosids</taxon>
        <taxon>malvids</taxon>
        <taxon>Malvales</taxon>
        <taxon>Malvaceae</taxon>
        <taxon>Malvoideae</taxon>
        <taxon>Gossypium</taxon>
    </lineage>
</organism>